<dbReference type="AlphaFoldDB" id="Q21SD2"/>
<dbReference type="EMBL" id="CP000267">
    <property type="protein sequence ID" value="ABD71321.1"/>
    <property type="molecule type" value="Genomic_DNA"/>
</dbReference>
<feature type="transmembrane region" description="Helical" evidence="6">
    <location>
        <begin position="174"/>
        <end position="194"/>
    </location>
</feature>
<dbReference type="OrthoDB" id="5998304at2"/>
<comment type="subcellular location">
    <subcellularLocation>
        <location evidence="1">Cell membrane</location>
        <topology evidence="1">Multi-pass membrane protein</topology>
    </subcellularLocation>
</comment>
<dbReference type="Pfam" id="PF03706">
    <property type="entry name" value="LPG_synthase_TM"/>
    <property type="match status" value="1"/>
</dbReference>
<feature type="transmembrane region" description="Helical" evidence="6">
    <location>
        <begin position="247"/>
        <end position="273"/>
    </location>
</feature>
<keyword evidence="4 6" id="KW-1133">Transmembrane helix</keyword>
<dbReference type="eggNOG" id="COG0392">
    <property type="taxonomic scope" value="Bacteria"/>
</dbReference>
<evidence type="ECO:0000256" key="2">
    <source>
        <dbReference type="ARBA" id="ARBA00022475"/>
    </source>
</evidence>
<dbReference type="KEGG" id="rfr:Rfer_3618"/>
<evidence type="ECO:0000256" key="1">
    <source>
        <dbReference type="ARBA" id="ARBA00004651"/>
    </source>
</evidence>
<evidence type="ECO:0000256" key="4">
    <source>
        <dbReference type="ARBA" id="ARBA00022989"/>
    </source>
</evidence>
<dbReference type="STRING" id="338969.Rfer_3618"/>
<keyword evidence="5 6" id="KW-0472">Membrane</keyword>
<dbReference type="PANTHER" id="PTHR39087">
    <property type="entry name" value="UPF0104 MEMBRANE PROTEIN MJ1595"/>
    <property type="match status" value="1"/>
</dbReference>
<keyword evidence="3 6" id="KW-0812">Transmembrane</keyword>
<accession>Q21SD2</accession>
<dbReference type="Proteomes" id="UP000008332">
    <property type="component" value="Chromosome"/>
</dbReference>
<feature type="transmembrane region" description="Helical" evidence="6">
    <location>
        <begin position="140"/>
        <end position="162"/>
    </location>
</feature>
<dbReference type="GO" id="GO:0005886">
    <property type="term" value="C:plasma membrane"/>
    <property type="evidence" value="ECO:0007669"/>
    <property type="project" value="UniProtKB-SubCell"/>
</dbReference>
<feature type="transmembrane region" description="Helical" evidence="6">
    <location>
        <begin position="214"/>
        <end position="235"/>
    </location>
</feature>
<proteinExistence type="predicted"/>
<evidence type="ECO:0000313" key="7">
    <source>
        <dbReference type="EMBL" id="ABD71321.1"/>
    </source>
</evidence>
<dbReference type="HOGENOM" id="CLU_056539_1_0_4"/>
<evidence type="ECO:0000313" key="8">
    <source>
        <dbReference type="Proteomes" id="UP000008332"/>
    </source>
</evidence>
<gene>
    <name evidence="7" type="ordered locus">Rfer_3618</name>
</gene>
<organism evidence="7 8">
    <name type="scientific">Albidiferax ferrireducens (strain ATCC BAA-621 / DSM 15236 / T118)</name>
    <name type="common">Rhodoferax ferrireducens</name>
    <dbReference type="NCBI Taxonomy" id="338969"/>
    <lineage>
        <taxon>Bacteria</taxon>
        <taxon>Pseudomonadati</taxon>
        <taxon>Pseudomonadota</taxon>
        <taxon>Betaproteobacteria</taxon>
        <taxon>Burkholderiales</taxon>
        <taxon>Comamonadaceae</taxon>
        <taxon>Rhodoferax</taxon>
    </lineage>
</organism>
<name>Q21SD2_ALBFT</name>
<feature type="transmembrane region" description="Helical" evidence="6">
    <location>
        <begin position="293"/>
        <end position="310"/>
    </location>
</feature>
<keyword evidence="2" id="KW-1003">Cell membrane</keyword>
<evidence type="ECO:0000256" key="5">
    <source>
        <dbReference type="ARBA" id="ARBA00023136"/>
    </source>
</evidence>
<dbReference type="RefSeq" id="WP_011465884.1">
    <property type="nucleotide sequence ID" value="NC_007908.1"/>
</dbReference>
<evidence type="ECO:0000256" key="3">
    <source>
        <dbReference type="ARBA" id="ARBA00022692"/>
    </source>
</evidence>
<dbReference type="PANTHER" id="PTHR39087:SF2">
    <property type="entry name" value="UPF0104 MEMBRANE PROTEIN MJ1595"/>
    <property type="match status" value="1"/>
</dbReference>
<keyword evidence="8" id="KW-1185">Reference proteome</keyword>
<protein>
    <submittedName>
        <fullName evidence="7">Uncharacterized protein</fullName>
    </submittedName>
</protein>
<reference evidence="8" key="1">
    <citation type="submission" date="2006-02" db="EMBL/GenBank/DDBJ databases">
        <title>Complete sequence of chromosome of Rhodoferax ferrireducens DSM 15236.</title>
        <authorList>
            <person name="Copeland A."/>
            <person name="Lucas S."/>
            <person name="Lapidus A."/>
            <person name="Barry K."/>
            <person name="Detter J.C."/>
            <person name="Glavina del Rio T."/>
            <person name="Hammon N."/>
            <person name="Israni S."/>
            <person name="Pitluck S."/>
            <person name="Brettin T."/>
            <person name="Bruce D."/>
            <person name="Han C."/>
            <person name="Tapia R."/>
            <person name="Gilna P."/>
            <person name="Kiss H."/>
            <person name="Schmutz J."/>
            <person name="Larimer F."/>
            <person name="Land M."/>
            <person name="Kyrpides N."/>
            <person name="Ivanova N."/>
            <person name="Richardson P."/>
        </authorList>
    </citation>
    <scope>NUCLEOTIDE SEQUENCE [LARGE SCALE GENOMIC DNA]</scope>
    <source>
        <strain evidence="8">ATCC BAA-621 / DSM 15236 / T118</strain>
    </source>
</reference>
<feature type="transmembrane region" description="Helical" evidence="6">
    <location>
        <begin position="96"/>
        <end position="120"/>
    </location>
</feature>
<feature type="transmembrane region" description="Helical" evidence="6">
    <location>
        <begin position="57"/>
        <end position="76"/>
    </location>
</feature>
<evidence type="ECO:0000256" key="6">
    <source>
        <dbReference type="SAM" id="Phobius"/>
    </source>
</evidence>
<sequence length="333" mass="36336">MTHAPARHRITTKVWWPWLKRFATAAFFTLVAWLLVTQARAIEWNEVLATLANYPGHTLLVAAALALLSLTLYSSFDLLGRHYTGHTLRARTVMRVTFISYVFNLNMGSLVGGVALRYRLYTRLGLNAGVITRVMTLSMLANWIGYLLLAGVIFGFHAPALPPGWVIGSGGLQVLGFVLLALALLYLLLCAVLRRRSFVLWGHELNLPSLRLAALQLGMGAANWLLMGGIVFVLLQQRIAFPTVVSVLLVAAVASVIAHVPAGLGVLEAVFIALLSHQLPTHELLAALLAYRLIYYLAPLTLAAVLYLVAETRAKKSAPARRQGSAAADKELE</sequence>
<dbReference type="InterPro" id="IPR022791">
    <property type="entry name" value="L-PG_synthase/AglD"/>
</dbReference>